<dbReference type="EMBL" id="MHCZ01000045">
    <property type="protein sequence ID" value="OGY28941.1"/>
    <property type="molecule type" value="Genomic_DNA"/>
</dbReference>
<dbReference type="STRING" id="1802603.A3F35_02335"/>
<comment type="caution">
    <text evidence="2">The sequence shown here is derived from an EMBL/GenBank/DDBJ whole genome shotgun (WGS) entry which is preliminary data.</text>
</comment>
<keyword evidence="1" id="KW-0812">Transmembrane</keyword>
<keyword evidence="1" id="KW-1133">Transmembrane helix</keyword>
<evidence type="ECO:0000313" key="2">
    <source>
        <dbReference type="EMBL" id="OGY28941.1"/>
    </source>
</evidence>
<name>A0A1G1WMU0_9BACT</name>
<sequence>MDDRLRQSLIGLIWPGPIAGPIPLTLFRIASPLLVIAYGPFVAAMTMSVVSSVFVVVYFELLELTGGKKLLEEQLERLPARTHKMIENRGPYALLVSSGMVGVFPYALSLRLLRYPRLASESLLVVSAFLNSFLWTGFVWGGIIEILRQSGLAAKINFF</sequence>
<organism evidence="2 3">
    <name type="scientific">Candidatus Woykebacteria bacterium RIFCSPHIGHO2_12_FULL_45_10</name>
    <dbReference type="NCBI Taxonomy" id="1802603"/>
    <lineage>
        <taxon>Bacteria</taxon>
        <taxon>Candidatus Woykeibacteriota</taxon>
    </lineage>
</organism>
<feature type="transmembrane region" description="Helical" evidence="1">
    <location>
        <begin position="12"/>
        <end position="30"/>
    </location>
</feature>
<reference evidence="2 3" key="1">
    <citation type="journal article" date="2016" name="Nat. Commun.">
        <title>Thousands of microbial genomes shed light on interconnected biogeochemical processes in an aquifer system.</title>
        <authorList>
            <person name="Anantharaman K."/>
            <person name="Brown C.T."/>
            <person name="Hug L.A."/>
            <person name="Sharon I."/>
            <person name="Castelle C.J."/>
            <person name="Probst A.J."/>
            <person name="Thomas B.C."/>
            <person name="Singh A."/>
            <person name="Wilkins M.J."/>
            <person name="Karaoz U."/>
            <person name="Brodie E.L."/>
            <person name="Williams K.H."/>
            <person name="Hubbard S.S."/>
            <person name="Banfield J.F."/>
        </authorList>
    </citation>
    <scope>NUCLEOTIDE SEQUENCE [LARGE SCALE GENOMIC DNA]</scope>
</reference>
<feature type="transmembrane region" description="Helical" evidence="1">
    <location>
        <begin position="36"/>
        <end position="59"/>
    </location>
</feature>
<keyword evidence="1" id="KW-0472">Membrane</keyword>
<feature type="transmembrane region" description="Helical" evidence="1">
    <location>
        <begin position="91"/>
        <end position="108"/>
    </location>
</feature>
<dbReference type="AlphaFoldDB" id="A0A1G1WMU0"/>
<proteinExistence type="predicted"/>
<evidence type="ECO:0000313" key="3">
    <source>
        <dbReference type="Proteomes" id="UP000178068"/>
    </source>
</evidence>
<feature type="transmembrane region" description="Helical" evidence="1">
    <location>
        <begin position="128"/>
        <end position="147"/>
    </location>
</feature>
<evidence type="ECO:0000256" key="1">
    <source>
        <dbReference type="SAM" id="Phobius"/>
    </source>
</evidence>
<protein>
    <submittedName>
        <fullName evidence="2">Uncharacterized protein</fullName>
    </submittedName>
</protein>
<gene>
    <name evidence="2" type="ORF">A3F35_02335</name>
</gene>
<accession>A0A1G1WMU0</accession>
<dbReference type="Proteomes" id="UP000178068">
    <property type="component" value="Unassembled WGS sequence"/>
</dbReference>